<dbReference type="InterPro" id="IPR020845">
    <property type="entry name" value="AMP-binding_CS"/>
</dbReference>
<reference evidence="2 3" key="1">
    <citation type="submission" date="2016-10" db="EMBL/GenBank/DDBJ databases">
        <authorList>
            <person name="de Groot N.N."/>
        </authorList>
    </citation>
    <scope>NUCLEOTIDE SEQUENCE [LARGE SCALE GENOMIC DNA]</scope>
    <source>
        <strain evidence="2 3">DSM 44637</strain>
    </source>
</reference>
<accession>A0A1I6BMQ7</accession>
<dbReference type="Proteomes" id="UP000199137">
    <property type="component" value="Unassembled WGS sequence"/>
</dbReference>
<dbReference type="RefSeq" id="WP_143132665.1">
    <property type="nucleotide sequence ID" value="NZ_FOWC01000036.1"/>
</dbReference>
<evidence type="ECO:0000313" key="3">
    <source>
        <dbReference type="Proteomes" id="UP000199137"/>
    </source>
</evidence>
<dbReference type="GO" id="GO:0043041">
    <property type="term" value="P:amino acid activation for nonribosomal peptide biosynthetic process"/>
    <property type="evidence" value="ECO:0007669"/>
    <property type="project" value="TreeGrafter"/>
</dbReference>
<proteinExistence type="predicted"/>
<dbReference type="Gene3D" id="3.40.50.980">
    <property type="match status" value="2"/>
</dbReference>
<evidence type="ECO:0000313" key="2">
    <source>
        <dbReference type="EMBL" id="SFQ82223.1"/>
    </source>
</evidence>
<dbReference type="STRING" id="112413.SAMN05421854_1362"/>
<evidence type="ECO:0000259" key="1">
    <source>
        <dbReference type="Pfam" id="PF00501"/>
    </source>
</evidence>
<dbReference type="InterPro" id="IPR000873">
    <property type="entry name" value="AMP-dep_synth/lig_dom"/>
</dbReference>
<sequence>MSETLLDLVAEGVAAGEAAVVAGGCEVSYAELDELSNQVARWLRARGVGLESVVGVRLERGVEMVVALVGILKAGAAYLPLDPDHPEDRLRFMVEDSGAEVVVGPGDLAGLGGSREPVEVVVRPENAAYVIYTSGSTGRPKGVVIEHRGIVNRLRWMQDEYGLTPRDRVLQKTPFGFDVSVWEFFWTLSVG</sequence>
<organism evidence="2 3">
    <name type="scientific">Amycolatopsis rubida</name>
    <dbReference type="NCBI Taxonomy" id="112413"/>
    <lineage>
        <taxon>Bacteria</taxon>
        <taxon>Bacillati</taxon>
        <taxon>Actinomycetota</taxon>
        <taxon>Actinomycetes</taxon>
        <taxon>Pseudonocardiales</taxon>
        <taxon>Pseudonocardiaceae</taxon>
        <taxon>Amycolatopsis</taxon>
    </lineage>
</organism>
<dbReference type="Pfam" id="PF00501">
    <property type="entry name" value="AMP-binding"/>
    <property type="match status" value="1"/>
</dbReference>
<feature type="domain" description="AMP-dependent synthetase/ligase" evidence="1">
    <location>
        <begin position="16"/>
        <end position="191"/>
    </location>
</feature>
<dbReference type="GO" id="GO:0044550">
    <property type="term" value="P:secondary metabolite biosynthetic process"/>
    <property type="evidence" value="ECO:0007669"/>
    <property type="project" value="TreeGrafter"/>
</dbReference>
<protein>
    <submittedName>
        <fullName evidence="2">AMP-binding enzyme</fullName>
    </submittedName>
</protein>
<dbReference type="PANTHER" id="PTHR45527:SF1">
    <property type="entry name" value="FATTY ACID SYNTHASE"/>
    <property type="match status" value="1"/>
</dbReference>
<feature type="non-terminal residue" evidence="2">
    <location>
        <position position="191"/>
    </location>
</feature>
<gene>
    <name evidence="2" type="ORF">SAMN05421854_1362</name>
</gene>
<dbReference type="GO" id="GO:0005829">
    <property type="term" value="C:cytosol"/>
    <property type="evidence" value="ECO:0007669"/>
    <property type="project" value="TreeGrafter"/>
</dbReference>
<dbReference type="GO" id="GO:0031177">
    <property type="term" value="F:phosphopantetheine binding"/>
    <property type="evidence" value="ECO:0007669"/>
    <property type="project" value="TreeGrafter"/>
</dbReference>
<dbReference type="PANTHER" id="PTHR45527">
    <property type="entry name" value="NONRIBOSOMAL PEPTIDE SYNTHETASE"/>
    <property type="match status" value="1"/>
</dbReference>
<dbReference type="OrthoDB" id="2472181at2"/>
<dbReference type="SUPFAM" id="SSF56801">
    <property type="entry name" value="Acetyl-CoA synthetase-like"/>
    <property type="match status" value="1"/>
</dbReference>
<name>A0A1I6BMQ7_9PSEU</name>
<dbReference type="EMBL" id="FOWC01000036">
    <property type="protein sequence ID" value="SFQ82223.1"/>
    <property type="molecule type" value="Genomic_DNA"/>
</dbReference>
<dbReference type="PROSITE" id="PS00455">
    <property type="entry name" value="AMP_BINDING"/>
    <property type="match status" value="1"/>
</dbReference>
<dbReference type="AlphaFoldDB" id="A0A1I6BMQ7"/>
<dbReference type="InterPro" id="IPR020459">
    <property type="entry name" value="AMP-binding"/>
</dbReference>
<dbReference type="PRINTS" id="PR00154">
    <property type="entry name" value="AMPBINDING"/>
</dbReference>